<evidence type="ECO:0000256" key="8">
    <source>
        <dbReference type="SAM" id="Phobius"/>
    </source>
</evidence>
<feature type="transmembrane region" description="Helical" evidence="8">
    <location>
        <begin position="311"/>
        <end position="332"/>
    </location>
</feature>
<dbReference type="CDD" id="cd17503">
    <property type="entry name" value="MFS_LmrB_MDR_like"/>
    <property type="match status" value="1"/>
</dbReference>
<feature type="domain" description="Major facilitator superfamily (MFS) profile" evidence="9">
    <location>
        <begin position="20"/>
        <end position="512"/>
    </location>
</feature>
<feature type="transmembrane region" description="Helical" evidence="8">
    <location>
        <begin position="275"/>
        <end position="299"/>
    </location>
</feature>
<evidence type="ECO:0000313" key="11">
    <source>
        <dbReference type="Proteomes" id="UP000770629"/>
    </source>
</evidence>
<dbReference type="RefSeq" id="WP_221109630.1">
    <property type="nucleotide sequence ID" value="NZ_JABDXY010000022.1"/>
</dbReference>
<evidence type="ECO:0000256" key="3">
    <source>
        <dbReference type="ARBA" id="ARBA00022448"/>
    </source>
</evidence>
<dbReference type="Proteomes" id="UP000770629">
    <property type="component" value="Unassembled WGS sequence"/>
</dbReference>
<feature type="transmembrane region" description="Helical" evidence="8">
    <location>
        <begin position="236"/>
        <end position="254"/>
    </location>
</feature>
<proteinExistence type="inferred from homology"/>
<dbReference type="InterPro" id="IPR020846">
    <property type="entry name" value="MFS_dom"/>
</dbReference>
<feature type="transmembrane region" description="Helical" evidence="8">
    <location>
        <begin position="12"/>
        <end position="33"/>
    </location>
</feature>
<evidence type="ECO:0000313" key="10">
    <source>
        <dbReference type="EMBL" id="MBX5089998.1"/>
    </source>
</evidence>
<keyword evidence="4" id="KW-1003">Cell membrane</keyword>
<feature type="transmembrane region" description="Helical" evidence="8">
    <location>
        <begin position="370"/>
        <end position="391"/>
    </location>
</feature>
<dbReference type="InterPro" id="IPR011701">
    <property type="entry name" value="MFS"/>
</dbReference>
<evidence type="ECO:0000259" key="9">
    <source>
        <dbReference type="PROSITE" id="PS50850"/>
    </source>
</evidence>
<reference evidence="10 11" key="1">
    <citation type="submission" date="2020-04" db="EMBL/GenBank/DDBJ databases">
        <title>Global-level population genomics: horizontal gene transfer, symbiosis and evolution in Rhizobia.</title>
        <authorList>
            <person name="Gai Y."/>
        </authorList>
    </citation>
    <scope>NUCLEOTIDE SEQUENCE [LARGE SCALE GENOMIC DNA]</scope>
    <source>
        <strain evidence="10 11">BLR33</strain>
    </source>
</reference>
<dbReference type="PANTHER" id="PTHR42718:SF9">
    <property type="entry name" value="MAJOR FACILITATOR SUPERFAMILY MULTIDRUG TRANSPORTER MFSC"/>
    <property type="match status" value="1"/>
</dbReference>
<dbReference type="NCBIfam" id="TIGR00711">
    <property type="entry name" value="efflux_EmrB"/>
    <property type="match status" value="1"/>
</dbReference>
<dbReference type="PROSITE" id="PS50850">
    <property type="entry name" value="MFS"/>
    <property type="match status" value="1"/>
</dbReference>
<evidence type="ECO:0000256" key="7">
    <source>
        <dbReference type="ARBA" id="ARBA00023136"/>
    </source>
</evidence>
<feature type="transmembrane region" description="Helical" evidence="8">
    <location>
        <begin position="85"/>
        <end position="113"/>
    </location>
</feature>
<comment type="caution">
    <text evidence="10">The sequence shown here is derived from an EMBL/GenBank/DDBJ whole genome shotgun (WGS) entry which is preliminary data.</text>
</comment>
<comment type="similarity">
    <text evidence="2">Belongs to the major facilitator superfamily. EmrB family.</text>
</comment>
<keyword evidence="6 8" id="KW-1133">Transmembrane helix</keyword>
<feature type="transmembrane region" description="Helical" evidence="8">
    <location>
        <begin position="119"/>
        <end position="136"/>
    </location>
</feature>
<evidence type="ECO:0000256" key="2">
    <source>
        <dbReference type="ARBA" id="ARBA00008537"/>
    </source>
</evidence>
<dbReference type="Gene3D" id="1.20.1250.20">
    <property type="entry name" value="MFS general substrate transporter like domains"/>
    <property type="match status" value="1"/>
</dbReference>
<feature type="transmembrane region" description="Helical" evidence="8">
    <location>
        <begin position="339"/>
        <end position="358"/>
    </location>
</feature>
<dbReference type="EMBL" id="JABDYF010000004">
    <property type="protein sequence ID" value="MBX5089998.1"/>
    <property type="molecule type" value="Genomic_DNA"/>
</dbReference>
<name>A0ABS7IDP0_9HYPH</name>
<dbReference type="Gene3D" id="1.20.1720.10">
    <property type="entry name" value="Multidrug resistance protein D"/>
    <property type="match status" value="1"/>
</dbReference>
<sequence length="519" mass="54921">MSERLQAARPDGTSATVWLGFLAMCVGMFMAILDVQVVATSLPTIQSALDIDPDQMSWIQTAYLIAEVVAIPLTGLLTRLLTMRWLFVVAIGLFVTASAGCAASGSFGALVAWRVLQGFSGGTLIPSVFTAVFILFPNARQALATTIAGVLAVLAPTVGPVVGGWLTQTYSWHWLFLINILPGLASAVLAARFLPRQATDPSELRHLDGLSLLLMATSLTSLELSLKEAPTSGWTSAYVLSLLALCLVSGGIFIRRTLRRTRPVVDLGNFGDRNFLVGSVLSFVLGIGLFGSVYLMPVFLAFIRGHDALEIGMTMLVTGIAQLITAPLAVALEKRMDARLLSAAGFALFAIGVGMSAFQDPRSDYDAMFWPQVVRGVAIMFCLLPPTRLALGTLPADRVPDASGLFNLMRNLGGAIGIALIDTIIYTRAEPLGRSLWASLQAGDIEAAAFVGVPLQAISGHSGSFDADAAALLDPLIQTAASVQAINEAWLIVAILTGCALLCVPFARRPAVADEPALH</sequence>
<keyword evidence="11" id="KW-1185">Reference proteome</keyword>
<evidence type="ECO:0000256" key="6">
    <source>
        <dbReference type="ARBA" id="ARBA00022989"/>
    </source>
</evidence>
<feature type="transmembrane region" description="Helical" evidence="8">
    <location>
        <begin position="412"/>
        <end position="429"/>
    </location>
</feature>
<keyword evidence="7 8" id="KW-0472">Membrane</keyword>
<gene>
    <name evidence="10" type="ORF">HJB60_12575</name>
</gene>
<organism evidence="10 11">
    <name type="scientific">Rhizobium lentis</name>
    <dbReference type="NCBI Taxonomy" id="1138194"/>
    <lineage>
        <taxon>Bacteria</taxon>
        <taxon>Pseudomonadati</taxon>
        <taxon>Pseudomonadota</taxon>
        <taxon>Alphaproteobacteria</taxon>
        <taxon>Hyphomicrobiales</taxon>
        <taxon>Rhizobiaceae</taxon>
        <taxon>Rhizobium/Agrobacterium group</taxon>
        <taxon>Rhizobium</taxon>
    </lineage>
</organism>
<feature type="transmembrane region" description="Helical" evidence="8">
    <location>
        <begin position="206"/>
        <end position="224"/>
    </location>
</feature>
<feature type="transmembrane region" description="Helical" evidence="8">
    <location>
        <begin position="172"/>
        <end position="194"/>
    </location>
</feature>
<evidence type="ECO:0000256" key="1">
    <source>
        <dbReference type="ARBA" id="ARBA00004651"/>
    </source>
</evidence>
<keyword evidence="5 8" id="KW-0812">Transmembrane</keyword>
<dbReference type="PANTHER" id="PTHR42718">
    <property type="entry name" value="MAJOR FACILITATOR SUPERFAMILY MULTIDRUG TRANSPORTER MFSC"/>
    <property type="match status" value="1"/>
</dbReference>
<feature type="transmembrane region" description="Helical" evidence="8">
    <location>
        <begin position="143"/>
        <end position="166"/>
    </location>
</feature>
<evidence type="ECO:0000256" key="4">
    <source>
        <dbReference type="ARBA" id="ARBA00022475"/>
    </source>
</evidence>
<dbReference type="Pfam" id="PF07690">
    <property type="entry name" value="MFS_1"/>
    <property type="match status" value="1"/>
</dbReference>
<feature type="transmembrane region" description="Helical" evidence="8">
    <location>
        <begin position="58"/>
        <end position="78"/>
    </location>
</feature>
<evidence type="ECO:0000256" key="5">
    <source>
        <dbReference type="ARBA" id="ARBA00022692"/>
    </source>
</evidence>
<protein>
    <submittedName>
        <fullName evidence="10">DHA2 family efflux MFS transporter permease subunit</fullName>
    </submittedName>
</protein>
<comment type="subcellular location">
    <subcellularLocation>
        <location evidence="1">Cell membrane</location>
        <topology evidence="1">Multi-pass membrane protein</topology>
    </subcellularLocation>
</comment>
<accession>A0ABS7IDP0</accession>
<dbReference type="InterPro" id="IPR036259">
    <property type="entry name" value="MFS_trans_sf"/>
</dbReference>
<dbReference type="SUPFAM" id="SSF103473">
    <property type="entry name" value="MFS general substrate transporter"/>
    <property type="match status" value="1"/>
</dbReference>
<keyword evidence="3" id="KW-0813">Transport</keyword>
<dbReference type="InterPro" id="IPR004638">
    <property type="entry name" value="EmrB-like"/>
</dbReference>